<dbReference type="EC" id="1.14.19.1" evidence="13"/>
<dbReference type="GO" id="GO:0005506">
    <property type="term" value="F:iron ion binding"/>
    <property type="evidence" value="ECO:0007669"/>
    <property type="project" value="TreeGrafter"/>
</dbReference>
<feature type="transmembrane region" description="Helical" evidence="14">
    <location>
        <begin position="67"/>
        <end position="88"/>
    </location>
</feature>
<dbReference type="GO" id="GO:0005789">
    <property type="term" value="C:endoplasmic reticulum membrane"/>
    <property type="evidence" value="ECO:0007669"/>
    <property type="project" value="TreeGrafter"/>
</dbReference>
<dbReference type="PANTHER" id="PTHR11351">
    <property type="entry name" value="ACYL-COA DESATURASE"/>
    <property type="match status" value="1"/>
</dbReference>
<comment type="cofactor">
    <cofactor evidence="13">
        <name>Fe(2+)</name>
        <dbReference type="ChEBI" id="CHEBI:29033"/>
    </cofactor>
    <text evidence="13">Expected to bind 2 Fe(2+) ions per subunit.</text>
</comment>
<name>A0AA39ZP03_9PEZI</name>
<evidence type="ECO:0000313" key="16">
    <source>
        <dbReference type="EMBL" id="KAK0674656.1"/>
    </source>
</evidence>
<dbReference type="PRINTS" id="PR00075">
    <property type="entry name" value="FACDDSATRASE"/>
</dbReference>
<keyword evidence="13" id="KW-0349">Heme</keyword>
<comment type="caution">
    <text evidence="16">The sequence shown here is derived from an EMBL/GenBank/DDBJ whole genome shotgun (WGS) entry which is preliminary data.</text>
</comment>
<keyword evidence="12 13" id="KW-0275">Fatty acid biosynthesis</keyword>
<dbReference type="PIRSF" id="PIRSF000345">
    <property type="entry name" value="OLE1"/>
    <property type="match status" value="1"/>
</dbReference>
<gene>
    <name evidence="16" type="ORF">QBC41DRAFT_4202</name>
</gene>
<evidence type="ECO:0000256" key="7">
    <source>
        <dbReference type="ARBA" id="ARBA00022989"/>
    </source>
</evidence>
<evidence type="ECO:0000256" key="9">
    <source>
        <dbReference type="ARBA" id="ARBA00023004"/>
    </source>
</evidence>
<evidence type="ECO:0000256" key="13">
    <source>
        <dbReference type="PIRNR" id="PIRNR000345"/>
    </source>
</evidence>
<evidence type="ECO:0000256" key="2">
    <source>
        <dbReference type="ARBA" id="ARBA00009295"/>
    </source>
</evidence>
<evidence type="ECO:0000256" key="5">
    <source>
        <dbReference type="ARBA" id="ARBA00022723"/>
    </source>
</evidence>
<feature type="transmembrane region" description="Helical" evidence="14">
    <location>
        <begin position="180"/>
        <end position="200"/>
    </location>
</feature>
<feature type="transmembrane region" description="Helical" evidence="14">
    <location>
        <begin position="100"/>
        <end position="120"/>
    </location>
</feature>
<dbReference type="PROSITE" id="PS50255">
    <property type="entry name" value="CYTOCHROME_B5_2"/>
    <property type="match status" value="1"/>
</dbReference>
<dbReference type="SMART" id="SM01117">
    <property type="entry name" value="Cyt-b5"/>
    <property type="match status" value="1"/>
</dbReference>
<evidence type="ECO:0000256" key="1">
    <source>
        <dbReference type="ARBA" id="ARBA00004141"/>
    </source>
</evidence>
<dbReference type="Proteomes" id="UP001174997">
    <property type="component" value="Unassembled WGS sequence"/>
</dbReference>
<evidence type="ECO:0000259" key="15">
    <source>
        <dbReference type="PROSITE" id="PS50255"/>
    </source>
</evidence>
<dbReference type="EMBL" id="JAULSY010000001">
    <property type="protein sequence ID" value="KAK0674656.1"/>
    <property type="molecule type" value="Genomic_DNA"/>
</dbReference>
<evidence type="ECO:0000313" key="17">
    <source>
        <dbReference type="Proteomes" id="UP001174997"/>
    </source>
</evidence>
<keyword evidence="13" id="KW-0813">Transport</keyword>
<proteinExistence type="inferred from homology"/>
<protein>
    <recommendedName>
        <fullName evidence="13">Acyl-CoA desaturase</fullName>
        <ecNumber evidence="13">1.14.19.1</ecNumber>
    </recommendedName>
</protein>
<sequence length="438" mass="50253">MSVTVTEEPAAMLAFEKNPLKLPLPKVEKPVETLWQRIKWESMIVLTVSPVIGLYGLFFVPLQTKTLWWSIFLYWFSIIGSTAGSHRLYSHRSFKASTPLQIFLLLGGTCGVQGSAFWWAREHRAHHRYTDSDLDPHSGKEGFWWTHAGWILFRRDIQAGPTDVSDLKRNKLVMFQHRHYFTLFPLLAYVMPAAVAGIFWNDWSGGICYAAMLRLTIVQHSIMCINSLAHTFGDAPFDDKHTPRNHFFTAIVTAGEGYHNFHHQFPVDYRNGIKWYQYDPTKWFIYLSARLGLSTQLQTFPQNEISKGELTMSLRKLKEKQEDIQWPARPDKLPLVNWETFQREAKKNSLILINGYIHDASEFESKHPGGRAIIRAKVGKDATAAFGGGVYEHSNAAHNLLAMMRVAVLEGGVEHVKYVTPAERLRIIEHYKDEEASH</sequence>
<dbReference type="CDD" id="cd03505">
    <property type="entry name" value="Delta9-FADS-like"/>
    <property type="match status" value="1"/>
</dbReference>
<keyword evidence="3 13" id="KW-0444">Lipid biosynthesis</keyword>
<evidence type="ECO:0000256" key="12">
    <source>
        <dbReference type="ARBA" id="ARBA00023160"/>
    </source>
</evidence>
<dbReference type="InterPro" id="IPR005804">
    <property type="entry name" value="FA_desaturase_dom"/>
</dbReference>
<evidence type="ECO:0000256" key="10">
    <source>
        <dbReference type="ARBA" id="ARBA00023098"/>
    </source>
</evidence>
<keyword evidence="4 14" id="KW-0812">Transmembrane</keyword>
<keyword evidence="11 14" id="KW-0472">Membrane</keyword>
<feature type="transmembrane region" description="Helical" evidence="14">
    <location>
        <begin position="42"/>
        <end position="60"/>
    </location>
</feature>
<dbReference type="GO" id="GO:0004768">
    <property type="term" value="F:stearoyl-CoA 9-desaturase activity"/>
    <property type="evidence" value="ECO:0007669"/>
    <property type="project" value="UniProtKB-UniRule"/>
</dbReference>
<keyword evidence="7 14" id="KW-1133">Transmembrane helix</keyword>
<dbReference type="Pfam" id="PF00487">
    <property type="entry name" value="FA_desaturase"/>
    <property type="match status" value="1"/>
</dbReference>
<dbReference type="Gene3D" id="3.10.120.10">
    <property type="entry name" value="Cytochrome b5-like heme/steroid binding domain"/>
    <property type="match status" value="1"/>
</dbReference>
<dbReference type="SUPFAM" id="SSF55856">
    <property type="entry name" value="Cytochrome b5-like heme/steroid binding domain"/>
    <property type="match status" value="1"/>
</dbReference>
<dbReference type="InterPro" id="IPR015876">
    <property type="entry name" value="Acyl-CoA_DS"/>
</dbReference>
<dbReference type="InterPro" id="IPR001199">
    <property type="entry name" value="Cyt_B5-like_heme/steroid-bd"/>
</dbReference>
<dbReference type="PANTHER" id="PTHR11351:SF31">
    <property type="entry name" value="DESATURASE 1, ISOFORM A-RELATED"/>
    <property type="match status" value="1"/>
</dbReference>
<dbReference type="Pfam" id="PF00173">
    <property type="entry name" value="Cyt-b5"/>
    <property type="match status" value="1"/>
</dbReference>
<evidence type="ECO:0000256" key="11">
    <source>
        <dbReference type="ARBA" id="ARBA00023136"/>
    </source>
</evidence>
<feature type="domain" description="Cytochrome b5 heme-binding" evidence="15">
    <location>
        <begin position="339"/>
        <end position="410"/>
    </location>
</feature>
<reference evidence="16" key="1">
    <citation type="submission" date="2023-06" db="EMBL/GenBank/DDBJ databases">
        <title>Genome-scale phylogeny and comparative genomics of the fungal order Sordariales.</title>
        <authorList>
            <consortium name="Lawrence Berkeley National Laboratory"/>
            <person name="Hensen N."/>
            <person name="Bonometti L."/>
            <person name="Westerberg I."/>
            <person name="Brannstrom I.O."/>
            <person name="Guillou S."/>
            <person name="Cros-Aarteil S."/>
            <person name="Calhoun S."/>
            <person name="Haridas S."/>
            <person name="Kuo A."/>
            <person name="Mondo S."/>
            <person name="Pangilinan J."/>
            <person name="Riley R."/>
            <person name="Labutti K."/>
            <person name="Andreopoulos B."/>
            <person name="Lipzen A."/>
            <person name="Chen C."/>
            <person name="Yanf M."/>
            <person name="Daum C."/>
            <person name="Ng V."/>
            <person name="Clum A."/>
            <person name="Steindorff A."/>
            <person name="Ohm R."/>
            <person name="Martin F."/>
            <person name="Silar P."/>
            <person name="Natvig D."/>
            <person name="Lalanne C."/>
            <person name="Gautier V."/>
            <person name="Ament-Velasquez S.L."/>
            <person name="Kruys A."/>
            <person name="Hutchinson M.I."/>
            <person name="Powell A.J."/>
            <person name="Barry K."/>
            <person name="Miller A.N."/>
            <person name="Grigoriev I.V."/>
            <person name="Debuchy R."/>
            <person name="Gladieux P."/>
            <person name="Thoren M.H."/>
            <person name="Johannesson H."/>
        </authorList>
    </citation>
    <scope>NUCLEOTIDE SEQUENCE</scope>
    <source>
        <strain evidence="16">CBS 307.81</strain>
    </source>
</reference>
<keyword evidence="17" id="KW-1185">Reference proteome</keyword>
<evidence type="ECO:0000256" key="4">
    <source>
        <dbReference type="ARBA" id="ARBA00022692"/>
    </source>
</evidence>
<dbReference type="GO" id="GO:0006636">
    <property type="term" value="P:unsaturated fatty acid biosynthetic process"/>
    <property type="evidence" value="ECO:0007669"/>
    <property type="project" value="UniProtKB-UniRule"/>
</dbReference>
<comment type="function">
    <text evidence="13">Stearoyl-CoA desaturase that utilizes O(2) and electrons from reduced cytochrome b5 to introduce the first double bond into saturated fatty acyl-CoA substrates.</text>
</comment>
<dbReference type="InterPro" id="IPR001522">
    <property type="entry name" value="FADS-1_CS"/>
</dbReference>
<dbReference type="InterPro" id="IPR036400">
    <property type="entry name" value="Cyt_B5-like_heme/steroid_sf"/>
</dbReference>
<dbReference type="InterPro" id="IPR009160">
    <property type="entry name" value="Acyl-CoA_deSatase_haem/ster-bd"/>
</dbReference>
<comment type="similarity">
    <text evidence="2 13">Belongs to the fatty acid desaturase type 1 family.</text>
</comment>
<evidence type="ECO:0000256" key="8">
    <source>
        <dbReference type="ARBA" id="ARBA00023002"/>
    </source>
</evidence>
<organism evidence="16 17">
    <name type="scientific">Cercophora samala</name>
    <dbReference type="NCBI Taxonomy" id="330535"/>
    <lineage>
        <taxon>Eukaryota</taxon>
        <taxon>Fungi</taxon>
        <taxon>Dikarya</taxon>
        <taxon>Ascomycota</taxon>
        <taxon>Pezizomycotina</taxon>
        <taxon>Sordariomycetes</taxon>
        <taxon>Sordariomycetidae</taxon>
        <taxon>Sordariales</taxon>
        <taxon>Lasiosphaeriaceae</taxon>
        <taxon>Cercophora</taxon>
    </lineage>
</organism>
<keyword evidence="8 13" id="KW-0560">Oxidoreductase</keyword>
<comment type="subcellular location">
    <subcellularLocation>
        <location evidence="1">Membrane</location>
        <topology evidence="1">Multi-pass membrane protein</topology>
    </subcellularLocation>
</comment>
<evidence type="ECO:0000256" key="6">
    <source>
        <dbReference type="ARBA" id="ARBA00022832"/>
    </source>
</evidence>
<keyword evidence="5 13" id="KW-0479">Metal-binding</keyword>
<keyword evidence="13" id="KW-0249">Electron transport</keyword>
<keyword evidence="10 13" id="KW-0443">Lipid metabolism</keyword>
<evidence type="ECO:0000256" key="3">
    <source>
        <dbReference type="ARBA" id="ARBA00022516"/>
    </source>
</evidence>
<comment type="catalytic activity">
    <reaction evidence="13">
        <text>octadecanoyl-CoA + 2 Fe(II)-[cytochrome b5] + O2 + 2 H(+) = (9Z)-octadecenoyl-CoA + 2 Fe(III)-[cytochrome b5] + 2 H2O</text>
        <dbReference type="Rhea" id="RHEA:19721"/>
        <dbReference type="Rhea" id="RHEA-COMP:10438"/>
        <dbReference type="Rhea" id="RHEA-COMP:10439"/>
        <dbReference type="ChEBI" id="CHEBI:15377"/>
        <dbReference type="ChEBI" id="CHEBI:15378"/>
        <dbReference type="ChEBI" id="CHEBI:15379"/>
        <dbReference type="ChEBI" id="CHEBI:29033"/>
        <dbReference type="ChEBI" id="CHEBI:29034"/>
        <dbReference type="ChEBI" id="CHEBI:57387"/>
        <dbReference type="ChEBI" id="CHEBI:57394"/>
        <dbReference type="EC" id="1.14.19.1"/>
    </reaction>
</comment>
<evidence type="ECO:0000256" key="14">
    <source>
        <dbReference type="SAM" id="Phobius"/>
    </source>
</evidence>
<accession>A0AA39ZP03</accession>
<keyword evidence="9 13" id="KW-0408">Iron</keyword>
<dbReference type="AlphaFoldDB" id="A0AA39ZP03"/>
<keyword evidence="6 13" id="KW-0276">Fatty acid metabolism</keyword>
<dbReference type="PROSITE" id="PS00476">
    <property type="entry name" value="FATTY_ACID_DESATUR_1"/>
    <property type="match status" value="1"/>
</dbReference>